<sequence length="58" mass="6917">MRWCVCHPWLPLQDCACQPSHVNPIANKSCQIPIFIEIHNTCNNMWFLFLFLFCIFMT</sequence>
<reference evidence="1 2" key="1">
    <citation type="submission" date="2019-05" db="EMBL/GenBank/DDBJ databases">
        <title>Another draft genome of Portunus trituberculatus and its Hox gene families provides insights of decapod evolution.</title>
        <authorList>
            <person name="Jeong J.-H."/>
            <person name="Song I."/>
            <person name="Kim S."/>
            <person name="Choi T."/>
            <person name="Kim D."/>
            <person name="Ryu S."/>
            <person name="Kim W."/>
        </authorList>
    </citation>
    <scope>NUCLEOTIDE SEQUENCE [LARGE SCALE GENOMIC DNA]</scope>
    <source>
        <tissue evidence="1">Muscle</tissue>
    </source>
</reference>
<name>A0A5B7GL29_PORTR</name>
<dbReference type="AlphaFoldDB" id="A0A5B7GL29"/>
<dbReference type="Proteomes" id="UP000324222">
    <property type="component" value="Unassembled WGS sequence"/>
</dbReference>
<comment type="caution">
    <text evidence="1">The sequence shown here is derived from an EMBL/GenBank/DDBJ whole genome shotgun (WGS) entry which is preliminary data.</text>
</comment>
<dbReference type="EMBL" id="VSRR010014977">
    <property type="protein sequence ID" value="MPC57668.1"/>
    <property type="molecule type" value="Genomic_DNA"/>
</dbReference>
<protein>
    <submittedName>
        <fullName evidence="1">Uncharacterized protein</fullName>
    </submittedName>
</protein>
<accession>A0A5B7GL29</accession>
<evidence type="ECO:0000313" key="1">
    <source>
        <dbReference type="EMBL" id="MPC57668.1"/>
    </source>
</evidence>
<organism evidence="1 2">
    <name type="scientific">Portunus trituberculatus</name>
    <name type="common">Swimming crab</name>
    <name type="synonym">Neptunus trituberculatus</name>
    <dbReference type="NCBI Taxonomy" id="210409"/>
    <lineage>
        <taxon>Eukaryota</taxon>
        <taxon>Metazoa</taxon>
        <taxon>Ecdysozoa</taxon>
        <taxon>Arthropoda</taxon>
        <taxon>Crustacea</taxon>
        <taxon>Multicrustacea</taxon>
        <taxon>Malacostraca</taxon>
        <taxon>Eumalacostraca</taxon>
        <taxon>Eucarida</taxon>
        <taxon>Decapoda</taxon>
        <taxon>Pleocyemata</taxon>
        <taxon>Brachyura</taxon>
        <taxon>Eubrachyura</taxon>
        <taxon>Portunoidea</taxon>
        <taxon>Portunidae</taxon>
        <taxon>Portuninae</taxon>
        <taxon>Portunus</taxon>
    </lineage>
</organism>
<gene>
    <name evidence="1" type="ORF">E2C01_051652</name>
</gene>
<evidence type="ECO:0000313" key="2">
    <source>
        <dbReference type="Proteomes" id="UP000324222"/>
    </source>
</evidence>
<keyword evidence="2" id="KW-1185">Reference proteome</keyword>
<proteinExistence type="predicted"/>